<dbReference type="AlphaFoldDB" id="A0A9W7ACE6"/>
<evidence type="ECO:0000313" key="1">
    <source>
        <dbReference type="EMBL" id="GMH69449.1"/>
    </source>
</evidence>
<comment type="caution">
    <text evidence="1">The sequence shown here is derived from an EMBL/GenBank/DDBJ whole genome shotgun (WGS) entry which is preliminary data.</text>
</comment>
<dbReference type="Proteomes" id="UP001162640">
    <property type="component" value="Unassembled WGS sequence"/>
</dbReference>
<name>A0A9W7ACE6_9STRA</name>
<evidence type="ECO:0000313" key="2">
    <source>
        <dbReference type="Proteomes" id="UP001162640"/>
    </source>
</evidence>
<sequence>MMTPSTIITGSSALAALKSFHPLIIEGMGAYDPRSPKTVASLLISKIKPRIQSQTKPVILITQGDPLSDSGISRITRLIADDLDIKRGLICLDSFIDSSHCLNADRYSTILELRYSELLEYVDIQKIEFSVDESLRVKNAKKIKVEGKELAEYYRNFALLQEVTKAATKNICGGDITIVHTQVKEEISEFSVTSFYEVGLSLDLYSEVDFV</sequence>
<proteinExistence type="predicted"/>
<accession>A0A9W7ACE6</accession>
<reference evidence="2" key="1">
    <citation type="journal article" date="2023" name="Commun. Biol.">
        <title>Genome analysis of Parmales, the sister group of diatoms, reveals the evolutionary specialization of diatoms from phago-mixotrophs to photoautotrophs.</title>
        <authorList>
            <person name="Ban H."/>
            <person name="Sato S."/>
            <person name="Yoshikawa S."/>
            <person name="Yamada K."/>
            <person name="Nakamura Y."/>
            <person name="Ichinomiya M."/>
            <person name="Sato N."/>
            <person name="Blanc-Mathieu R."/>
            <person name="Endo H."/>
            <person name="Kuwata A."/>
            <person name="Ogata H."/>
        </authorList>
    </citation>
    <scope>NUCLEOTIDE SEQUENCE [LARGE SCALE GENOMIC DNA]</scope>
</reference>
<gene>
    <name evidence="1" type="ORF">TL16_g05162</name>
</gene>
<organism evidence="1 2">
    <name type="scientific">Triparma laevis f. inornata</name>
    <dbReference type="NCBI Taxonomy" id="1714386"/>
    <lineage>
        <taxon>Eukaryota</taxon>
        <taxon>Sar</taxon>
        <taxon>Stramenopiles</taxon>
        <taxon>Ochrophyta</taxon>
        <taxon>Bolidophyceae</taxon>
        <taxon>Parmales</taxon>
        <taxon>Triparmaceae</taxon>
        <taxon>Triparma</taxon>
    </lineage>
</organism>
<dbReference type="EMBL" id="BLQM01000148">
    <property type="protein sequence ID" value="GMH69449.1"/>
    <property type="molecule type" value="Genomic_DNA"/>
</dbReference>
<protein>
    <submittedName>
        <fullName evidence="1">Uncharacterized protein</fullName>
    </submittedName>
</protein>